<keyword evidence="2" id="KW-1185">Reference proteome</keyword>
<protein>
    <submittedName>
        <fullName evidence="1">Uncharacterized protein</fullName>
    </submittedName>
</protein>
<proteinExistence type="predicted"/>
<comment type="caution">
    <text evidence="1">The sequence shown here is derived from an EMBL/GenBank/DDBJ whole genome shotgun (WGS) entry which is preliminary data.</text>
</comment>
<dbReference type="AlphaFoldDB" id="A0AAV3NI40"/>
<dbReference type="EMBL" id="BAABME010014961">
    <property type="protein sequence ID" value="GAA0138557.1"/>
    <property type="molecule type" value="Genomic_DNA"/>
</dbReference>
<sequence length="225" mass="25894">MWEGTTLDIDWIIPADLDLRTVDEFALRAGEPLGSEVVYMYSVHGWGLTWLKPLMCDSDVDAFRKFTLEGRFFHIYVDACPTNEFITLFCKGIGLRTILPQLAGNGFRVADPKGKILENGCLDVLCLLNRRYYKANTKNNIDGDDVIQYDDEGADIPNVEERAEYYDDLPFFKEGDPFDDDLDNEIRLENIKIERRKAEKLEIIAKRNMKRMRSEGWEEMAGSSS</sequence>
<reference evidence="1 2" key="1">
    <citation type="submission" date="2024-01" db="EMBL/GenBank/DDBJ databases">
        <title>The complete chloroplast genome sequence of Lithospermum erythrorhizon: insights into the phylogenetic relationship among Boraginaceae species and the maternal lineages of purple gromwells.</title>
        <authorList>
            <person name="Okada T."/>
            <person name="Watanabe K."/>
        </authorList>
    </citation>
    <scope>NUCLEOTIDE SEQUENCE [LARGE SCALE GENOMIC DNA]</scope>
</reference>
<accession>A0AAV3NI40</accession>
<gene>
    <name evidence="1" type="ORF">LIER_34951</name>
</gene>
<evidence type="ECO:0000313" key="1">
    <source>
        <dbReference type="EMBL" id="GAA0138557.1"/>
    </source>
</evidence>
<organism evidence="1 2">
    <name type="scientific">Lithospermum erythrorhizon</name>
    <name type="common">Purple gromwell</name>
    <name type="synonym">Lithospermum officinale var. erythrorhizon</name>
    <dbReference type="NCBI Taxonomy" id="34254"/>
    <lineage>
        <taxon>Eukaryota</taxon>
        <taxon>Viridiplantae</taxon>
        <taxon>Streptophyta</taxon>
        <taxon>Embryophyta</taxon>
        <taxon>Tracheophyta</taxon>
        <taxon>Spermatophyta</taxon>
        <taxon>Magnoliopsida</taxon>
        <taxon>eudicotyledons</taxon>
        <taxon>Gunneridae</taxon>
        <taxon>Pentapetalae</taxon>
        <taxon>asterids</taxon>
        <taxon>lamiids</taxon>
        <taxon>Boraginales</taxon>
        <taxon>Boraginaceae</taxon>
        <taxon>Boraginoideae</taxon>
        <taxon>Lithospermeae</taxon>
        <taxon>Lithospermum</taxon>
    </lineage>
</organism>
<dbReference type="Proteomes" id="UP001454036">
    <property type="component" value="Unassembled WGS sequence"/>
</dbReference>
<name>A0AAV3NI40_LITER</name>
<evidence type="ECO:0000313" key="2">
    <source>
        <dbReference type="Proteomes" id="UP001454036"/>
    </source>
</evidence>